<evidence type="ECO:0000256" key="1">
    <source>
        <dbReference type="ARBA" id="ARBA00022448"/>
    </source>
</evidence>
<keyword evidence="2" id="KW-0547">Nucleotide-binding</keyword>
<dbReference type="InterPro" id="IPR015854">
    <property type="entry name" value="ABC_transpr_LolD-like"/>
</dbReference>
<dbReference type="PROSITE" id="PS50893">
    <property type="entry name" value="ABC_TRANSPORTER_2"/>
    <property type="match status" value="1"/>
</dbReference>
<evidence type="ECO:0000256" key="2">
    <source>
        <dbReference type="ARBA" id="ARBA00022741"/>
    </source>
</evidence>
<dbReference type="GO" id="GO:0022857">
    <property type="term" value="F:transmembrane transporter activity"/>
    <property type="evidence" value="ECO:0007669"/>
    <property type="project" value="TreeGrafter"/>
</dbReference>
<dbReference type="PANTHER" id="PTHR24220:SF685">
    <property type="entry name" value="ABC TRANSPORTER RELATED"/>
    <property type="match status" value="1"/>
</dbReference>
<keyword evidence="1" id="KW-0813">Transport</keyword>
<dbReference type="InterPro" id="IPR003593">
    <property type="entry name" value="AAA+_ATPase"/>
</dbReference>
<name>A0A918X624_9ACTN</name>
<dbReference type="InterPro" id="IPR017911">
    <property type="entry name" value="MacB-like_ATP-bd"/>
</dbReference>
<feature type="domain" description="ABC transporter" evidence="4">
    <location>
        <begin position="12"/>
        <end position="241"/>
    </location>
</feature>
<gene>
    <name evidence="5" type="ORF">GCM10010334_70670</name>
</gene>
<dbReference type="Pfam" id="PF00005">
    <property type="entry name" value="ABC_tran"/>
    <property type="match status" value="1"/>
</dbReference>
<keyword evidence="3 5" id="KW-0067">ATP-binding</keyword>
<organism evidence="5 6">
    <name type="scientific">Streptomyces finlayi</name>
    <dbReference type="NCBI Taxonomy" id="67296"/>
    <lineage>
        <taxon>Bacteria</taxon>
        <taxon>Bacillati</taxon>
        <taxon>Actinomycetota</taxon>
        <taxon>Actinomycetes</taxon>
        <taxon>Kitasatosporales</taxon>
        <taxon>Streptomycetaceae</taxon>
        <taxon>Streptomyces</taxon>
    </lineage>
</organism>
<dbReference type="AlphaFoldDB" id="A0A918X624"/>
<dbReference type="GO" id="GO:0098796">
    <property type="term" value="C:membrane protein complex"/>
    <property type="evidence" value="ECO:0007669"/>
    <property type="project" value="UniProtKB-ARBA"/>
</dbReference>
<dbReference type="SUPFAM" id="SSF52540">
    <property type="entry name" value="P-loop containing nucleoside triphosphate hydrolases"/>
    <property type="match status" value="1"/>
</dbReference>
<dbReference type="EMBL" id="BMVC01000018">
    <property type="protein sequence ID" value="GHD12985.1"/>
    <property type="molecule type" value="Genomic_DNA"/>
</dbReference>
<evidence type="ECO:0000313" key="6">
    <source>
        <dbReference type="Proteomes" id="UP000638353"/>
    </source>
</evidence>
<evidence type="ECO:0000256" key="3">
    <source>
        <dbReference type="ARBA" id="ARBA00022840"/>
    </source>
</evidence>
<dbReference type="GO" id="GO:0016887">
    <property type="term" value="F:ATP hydrolysis activity"/>
    <property type="evidence" value="ECO:0007669"/>
    <property type="project" value="InterPro"/>
</dbReference>
<dbReference type="InterPro" id="IPR003439">
    <property type="entry name" value="ABC_transporter-like_ATP-bd"/>
</dbReference>
<sequence length="246" mass="26236">MSLLTGTVVSAARLADVSKTYPGAASPVLHHVSMDFPAKSMTAVMGPSGSGKSTLMHCAAGLDRPDSGRVLLGELDLTSCDEQALTSLRRHRIGFVFQQFNLLPMLTVYENVALPLQLAGRPPQRATVLEALDRVGLADVAGRRPAQLSGGQQQRVAVARTVATRPEVVFADEPTGSLDRATGRRIIALLRALVDEDGTTVVMVTHDPVAAAAADRVYYLVDGRVAETLAGPTVERITAWLTRWEG</sequence>
<dbReference type="GO" id="GO:0005524">
    <property type="term" value="F:ATP binding"/>
    <property type="evidence" value="ECO:0007669"/>
    <property type="project" value="UniProtKB-KW"/>
</dbReference>
<proteinExistence type="predicted"/>
<dbReference type="Gene3D" id="3.40.50.300">
    <property type="entry name" value="P-loop containing nucleotide triphosphate hydrolases"/>
    <property type="match status" value="1"/>
</dbReference>
<dbReference type="Proteomes" id="UP000638353">
    <property type="component" value="Unassembled WGS sequence"/>
</dbReference>
<reference evidence="5" key="1">
    <citation type="journal article" date="2014" name="Int. J. Syst. Evol. Microbiol.">
        <title>Complete genome sequence of Corynebacterium casei LMG S-19264T (=DSM 44701T), isolated from a smear-ripened cheese.</title>
        <authorList>
            <consortium name="US DOE Joint Genome Institute (JGI-PGF)"/>
            <person name="Walter F."/>
            <person name="Albersmeier A."/>
            <person name="Kalinowski J."/>
            <person name="Ruckert C."/>
        </authorList>
    </citation>
    <scope>NUCLEOTIDE SEQUENCE</scope>
    <source>
        <strain evidence="5">JCM 4637</strain>
    </source>
</reference>
<dbReference type="PROSITE" id="PS00211">
    <property type="entry name" value="ABC_TRANSPORTER_1"/>
    <property type="match status" value="1"/>
</dbReference>
<reference evidence="5" key="2">
    <citation type="submission" date="2020-09" db="EMBL/GenBank/DDBJ databases">
        <authorList>
            <person name="Sun Q."/>
            <person name="Ohkuma M."/>
        </authorList>
    </citation>
    <scope>NUCLEOTIDE SEQUENCE</scope>
    <source>
        <strain evidence="5">JCM 4637</strain>
    </source>
</reference>
<dbReference type="InterPro" id="IPR017871">
    <property type="entry name" value="ABC_transporter-like_CS"/>
</dbReference>
<dbReference type="CDD" id="cd03255">
    <property type="entry name" value="ABC_MJ0796_LolCDE_FtsE"/>
    <property type="match status" value="1"/>
</dbReference>
<accession>A0A918X624</accession>
<dbReference type="RefSeq" id="WP_189827031.1">
    <property type="nucleotide sequence ID" value="NZ_BMVC01000018.1"/>
</dbReference>
<comment type="caution">
    <text evidence="5">The sequence shown here is derived from an EMBL/GenBank/DDBJ whole genome shotgun (WGS) entry which is preliminary data.</text>
</comment>
<protein>
    <submittedName>
        <fullName evidence="5">ABC transporter ATP-binding protein</fullName>
    </submittedName>
</protein>
<dbReference type="FunFam" id="3.40.50.300:FF:000032">
    <property type="entry name" value="Export ABC transporter ATP-binding protein"/>
    <property type="match status" value="1"/>
</dbReference>
<dbReference type="InterPro" id="IPR027417">
    <property type="entry name" value="P-loop_NTPase"/>
</dbReference>
<dbReference type="SMART" id="SM00382">
    <property type="entry name" value="AAA"/>
    <property type="match status" value="1"/>
</dbReference>
<dbReference type="PANTHER" id="PTHR24220">
    <property type="entry name" value="IMPORT ATP-BINDING PROTEIN"/>
    <property type="match status" value="1"/>
</dbReference>
<evidence type="ECO:0000259" key="4">
    <source>
        <dbReference type="PROSITE" id="PS50893"/>
    </source>
</evidence>
<dbReference type="GO" id="GO:0005886">
    <property type="term" value="C:plasma membrane"/>
    <property type="evidence" value="ECO:0007669"/>
    <property type="project" value="TreeGrafter"/>
</dbReference>
<evidence type="ECO:0000313" key="5">
    <source>
        <dbReference type="EMBL" id="GHD12985.1"/>
    </source>
</evidence>